<protein>
    <submittedName>
        <fullName evidence="2">Uncharacterized protein</fullName>
    </submittedName>
</protein>
<evidence type="ECO:0000313" key="2">
    <source>
        <dbReference type="EMBL" id="QNO49689.1"/>
    </source>
</evidence>
<reference evidence="2" key="1">
    <citation type="submission" date="2020-06" db="EMBL/GenBank/DDBJ databases">
        <title>Unique genomic features of the anaerobic methanotrophic archaea.</title>
        <authorList>
            <person name="Chadwick G.L."/>
            <person name="Skennerton C.T."/>
            <person name="Laso-Perez R."/>
            <person name="Leu A.O."/>
            <person name="Speth D.R."/>
            <person name="Yu H."/>
            <person name="Morgan-Lang C."/>
            <person name="Hatzenpichler R."/>
            <person name="Goudeau D."/>
            <person name="Malmstrom R."/>
            <person name="Brazelton W.J."/>
            <person name="Woyke T."/>
            <person name="Hallam S.J."/>
            <person name="Tyson G.W."/>
            <person name="Wegener G."/>
            <person name="Boetius A."/>
            <person name="Orphan V."/>
        </authorList>
    </citation>
    <scope>NUCLEOTIDE SEQUENCE</scope>
</reference>
<accession>A0A7G9YNV5</accession>
<dbReference type="EMBL" id="MT631396">
    <property type="protein sequence ID" value="QNO49767.1"/>
    <property type="molecule type" value="Genomic_DNA"/>
</dbReference>
<evidence type="ECO:0000313" key="1">
    <source>
        <dbReference type="EMBL" id="QNO44732.1"/>
    </source>
</evidence>
<sequence>MADMDWDHRYAYDSDEVKERIAWFRTKANSNTNNRLSIEPYENEIRISNSIVNAKLLSFVKRPAIPKIPEMDGGVLVQIADMKEMVGQVRSIGEEVVRLIVSDSELWMSGSTHNYTRYSTHHAAPKKY</sequence>
<dbReference type="EMBL" id="MT631006">
    <property type="protein sequence ID" value="QNO44732.1"/>
    <property type="molecule type" value="Genomic_DNA"/>
</dbReference>
<proteinExistence type="predicted"/>
<gene>
    <name evidence="2" type="ORF">CJIMPJEA_00006</name>
    <name evidence="3" type="ORF">DMFPCFDI_00010</name>
    <name evidence="4" type="ORF">GDOAKEED_00023</name>
    <name evidence="1" type="ORF">GONFDANG_00001</name>
</gene>
<dbReference type="AlphaFoldDB" id="A0A7G9YNV5"/>
<evidence type="ECO:0000313" key="4">
    <source>
        <dbReference type="EMBL" id="QNO50119.1"/>
    </source>
</evidence>
<dbReference type="EMBL" id="MT631393">
    <property type="protein sequence ID" value="QNO49689.1"/>
    <property type="molecule type" value="Genomic_DNA"/>
</dbReference>
<dbReference type="EMBL" id="MT631405">
    <property type="protein sequence ID" value="QNO50119.1"/>
    <property type="molecule type" value="Genomic_DNA"/>
</dbReference>
<organism evidence="2">
    <name type="scientific">Candidatus Methanogaster sp. ANME-2c ERB4</name>
    <dbReference type="NCBI Taxonomy" id="2759911"/>
    <lineage>
        <taxon>Archaea</taxon>
        <taxon>Methanobacteriati</taxon>
        <taxon>Methanobacteriota</taxon>
        <taxon>Stenosarchaea group</taxon>
        <taxon>Methanomicrobia</taxon>
        <taxon>Methanosarcinales</taxon>
        <taxon>ANME-2 cluster</taxon>
        <taxon>Candidatus Methanogasteraceae</taxon>
        <taxon>Candidatus Methanogaster</taxon>
    </lineage>
</organism>
<evidence type="ECO:0000313" key="3">
    <source>
        <dbReference type="EMBL" id="QNO49767.1"/>
    </source>
</evidence>
<name>A0A7G9YNV5_9EURY</name>